<proteinExistence type="predicted"/>
<dbReference type="AlphaFoldDB" id="A0A654U4Y0"/>
<name>A0A654U4Y0_MYCTX</name>
<evidence type="ECO:0000313" key="1">
    <source>
        <dbReference type="EMBL" id="CFR98868.1"/>
    </source>
</evidence>
<dbReference type="Proteomes" id="UP000046680">
    <property type="component" value="Unassembled WGS sequence"/>
</dbReference>
<organism evidence="1 2">
    <name type="scientific">Mycobacterium tuberculosis</name>
    <dbReference type="NCBI Taxonomy" id="1773"/>
    <lineage>
        <taxon>Bacteria</taxon>
        <taxon>Bacillati</taxon>
        <taxon>Actinomycetota</taxon>
        <taxon>Actinomycetes</taxon>
        <taxon>Mycobacteriales</taxon>
        <taxon>Mycobacteriaceae</taxon>
        <taxon>Mycobacterium</taxon>
        <taxon>Mycobacterium tuberculosis complex</taxon>
    </lineage>
</organism>
<accession>A0A654U4Y0</accession>
<protein>
    <submittedName>
        <fullName evidence="1">Uncharacterized protein</fullName>
    </submittedName>
</protein>
<reference evidence="1 2" key="1">
    <citation type="submission" date="2015-03" db="EMBL/GenBank/DDBJ databases">
        <authorList>
            <consortium name="Pathogen Informatics"/>
        </authorList>
    </citation>
    <scope>NUCLEOTIDE SEQUENCE [LARGE SCALE GENOMIC DNA]</scope>
    <source>
        <strain evidence="1 2">C09601061</strain>
    </source>
</reference>
<dbReference type="EMBL" id="CGCX01001643">
    <property type="protein sequence ID" value="CFR98868.1"/>
    <property type="molecule type" value="Genomic_DNA"/>
</dbReference>
<evidence type="ECO:0000313" key="2">
    <source>
        <dbReference type="Proteomes" id="UP000046680"/>
    </source>
</evidence>
<gene>
    <name evidence="1" type="ORF">ERS007657_03420</name>
</gene>
<sequence length="55" mass="6460">MPERAGFWDPLTFLSGGDKDLRVVFVMVHGFVIRNDLSNYPAEFDELPRRRMDVF</sequence>